<dbReference type="AlphaFoldDB" id="A0A3G8ZUL6"/>
<evidence type="ECO:0000256" key="2">
    <source>
        <dbReference type="ARBA" id="ARBA00022857"/>
    </source>
</evidence>
<evidence type="ECO:0000256" key="3">
    <source>
        <dbReference type="ARBA" id="ARBA00023002"/>
    </source>
</evidence>
<reference evidence="5 6" key="1">
    <citation type="submission" date="2018-11" db="EMBL/GenBank/DDBJ databases">
        <authorList>
            <person name="Da X."/>
        </authorList>
    </citation>
    <scope>NUCLEOTIDE SEQUENCE [LARGE SCALE GENOMIC DNA]</scope>
    <source>
        <strain evidence="5 6">S14-144</strain>
    </source>
</reference>
<dbReference type="InterPro" id="IPR024072">
    <property type="entry name" value="DHFR-like_dom_sf"/>
</dbReference>
<dbReference type="PANTHER" id="PTHR38011:SF7">
    <property type="entry name" value="2,5-DIAMINO-6-RIBOSYLAMINO-4(3H)-PYRIMIDINONE 5'-PHOSPHATE REDUCTASE"/>
    <property type="match status" value="1"/>
</dbReference>
<dbReference type="OrthoDB" id="5243299at2"/>
<dbReference type="KEGG" id="nak:EH165_05625"/>
<dbReference type="SUPFAM" id="SSF53597">
    <property type="entry name" value="Dihydrofolate reductase-like"/>
    <property type="match status" value="1"/>
</dbReference>
<dbReference type="GO" id="GO:0008703">
    <property type="term" value="F:5-amino-6-(5-phosphoribosylamino)uracil reductase activity"/>
    <property type="evidence" value="ECO:0007669"/>
    <property type="project" value="InterPro"/>
</dbReference>
<dbReference type="Gene3D" id="3.40.430.10">
    <property type="entry name" value="Dihydrofolate Reductase, subunit A"/>
    <property type="match status" value="1"/>
</dbReference>
<evidence type="ECO:0000259" key="4">
    <source>
        <dbReference type="Pfam" id="PF01872"/>
    </source>
</evidence>
<evidence type="ECO:0000256" key="1">
    <source>
        <dbReference type="ARBA" id="ARBA00005104"/>
    </source>
</evidence>
<reference evidence="5 6" key="2">
    <citation type="submission" date="2018-12" db="EMBL/GenBank/DDBJ databases">
        <title>Nakamurella antarcticus sp. nov., isolated from Antarctica South Shetland Islands soil.</title>
        <authorList>
            <person name="Peng F."/>
        </authorList>
    </citation>
    <scope>NUCLEOTIDE SEQUENCE [LARGE SCALE GENOMIC DNA]</scope>
    <source>
        <strain evidence="5 6">S14-144</strain>
    </source>
</reference>
<feature type="domain" description="Bacterial bifunctional deaminase-reductase C-terminal" evidence="4">
    <location>
        <begin position="34"/>
        <end position="235"/>
    </location>
</feature>
<keyword evidence="2" id="KW-0521">NADP</keyword>
<organism evidence="5 6">
    <name type="scientific">Nakamurella antarctica</name>
    <dbReference type="NCBI Taxonomy" id="1902245"/>
    <lineage>
        <taxon>Bacteria</taxon>
        <taxon>Bacillati</taxon>
        <taxon>Actinomycetota</taxon>
        <taxon>Actinomycetes</taxon>
        <taxon>Nakamurellales</taxon>
        <taxon>Nakamurellaceae</taxon>
        <taxon>Nakamurella</taxon>
    </lineage>
</organism>
<keyword evidence="3" id="KW-0560">Oxidoreductase</keyword>
<dbReference type="Pfam" id="PF01872">
    <property type="entry name" value="RibD_C"/>
    <property type="match status" value="1"/>
</dbReference>
<proteinExistence type="predicted"/>
<keyword evidence="6" id="KW-1185">Reference proteome</keyword>
<evidence type="ECO:0000313" key="5">
    <source>
        <dbReference type="EMBL" id="AZI57706.1"/>
    </source>
</evidence>
<dbReference type="InterPro" id="IPR050765">
    <property type="entry name" value="Riboflavin_Biosynth_HTPR"/>
</dbReference>
<dbReference type="Proteomes" id="UP000268084">
    <property type="component" value="Chromosome"/>
</dbReference>
<gene>
    <name evidence="5" type="ORF">EH165_05625</name>
</gene>
<dbReference type="EMBL" id="CP034170">
    <property type="protein sequence ID" value="AZI57706.1"/>
    <property type="molecule type" value="Genomic_DNA"/>
</dbReference>
<protein>
    <submittedName>
        <fullName evidence="5">Pyrimidine reductase family protein</fullName>
    </submittedName>
</protein>
<dbReference type="GO" id="GO:0009231">
    <property type="term" value="P:riboflavin biosynthetic process"/>
    <property type="evidence" value="ECO:0007669"/>
    <property type="project" value="InterPro"/>
</dbReference>
<evidence type="ECO:0000313" key="6">
    <source>
        <dbReference type="Proteomes" id="UP000268084"/>
    </source>
</evidence>
<dbReference type="InterPro" id="IPR002734">
    <property type="entry name" value="RibDG_C"/>
</dbReference>
<sequence length="251" mass="26195">MEGVDTLFPAPAANLTDDDLAAIYQFPPESPGTYVRANMVISLEGGAAIDGVSAGLGSDSDRRVFNIQRDLADVILVGAGTVRKEGYGPSPLPNDRAQRRQRWTGRAQAPYAVVTKSGLDPELSFFNASEVQPLVITTTAGAEAMSGLRAGAASIIIAGDEDVDLQVALKALRDKGFSRVHCEGGPSLLGLMVAAGMVDELCLTTAPLLIGNASSTTLLGDTELPAPAKWTLASLLMGSGQLFSRYVRSSS</sequence>
<accession>A0A3G8ZUL6</accession>
<dbReference type="PANTHER" id="PTHR38011">
    <property type="entry name" value="DIHYDROFOLATE REDUCTASE FAMILY PROTEIN (AFU_ORTHOLOGUE AFUA_8G06820)"/>
    <property type="match status" value="1"/>
</dbReference>
<comment type="pathway">
    <text evidence="1">Cofactor biosynthesis; riboflavin biosynthesis.</text>
</comment>
<name>A0A3G8ZUL6_9ACTN</name>